<name>A0A0A8KZN0_9SACH</name>
<comment type="caution">
    <text evidence="1">The sequence shown here is derived from an EMBL/GenBank/DDBJ whole genome shotgun (WGS) entry which is preliminary data.</text>
</comment>
<dbReference type="GO" id="GO:0051865">
    <property type="term" value="P:protein autoubiquitination"/>
    <property type="evidence" value="ECO:0007669"/>
    <property type="project" value="TreeGrafter"/>
</dbReference>
<dbReference type="Pfam" id="PF09814">
    <property type="entry name" value="HECT_2"/>
    <property type="match status" value="1"/>
</dbReference>
<dbReference type="GO" id="GO:0000151">
    <property type="term" value="C:ubiquitin ligase complex"/>
    <property type="evidence" value="ECO:0007669"/>
    <property type="project" value="TreeGrafter"/>
</dbReference>
<evidence type="ECO:0000313" key="2">
    <source>
        <dbReference type="Proteomes" id="UP000031516"/>
    </source>
</evidence>
<dbReference type="GO" id="GO:0030332">
    <property type="term" value="F:cyclin binding"/>
    <property type="evidence" value="ECO:0007669"/>
    <property type="project" value="TreeGrafter"/>
</dbReference>
<dbReference type="AlphaFoldDB" id="A0A0A8KZN0"/>
<sequence length="365" mass="42379">MRYFFEYHYWIRAVHVWVEHDGDDLISHEISTDGKHLNVHSSKKGLTVVDLPCAVKSNSKPVFQKNKLWNIRLNAAGKDKAFDRSSNYIMESLGAKWMRKDLVKHPFSFDCKCCSSPLISSVECERIRDMPSEFWAEFMDYWHCHKPDVQTRQHFENNRDGNDSDEGGITSNTLFHRYSSPLMPSIGEIVLGDSFMYIHKDWIPEKLAYDGNIVRSKQCNTEIGSLTKDGIVKIGKWMLRADVNNVNETFDFSNYVLYQIINELKAHSTRLFHLKEGNEEAVIWVFGIGSSIKFGETAIQENCLKILYREGQPTEVEQNQIIEKLTFEETNSLQVFLQRLESINNKLPSELNHMSKWKVSYISCE</sequence>
<dbReference type="OrthoDB" id="386949at2759"/>
<dbReference type="Proteomes" id="UP000031516">
    <property type="component" value="Unassembled WGS sequence"/>
</dbReference>
<dbReference type="GO" id="GO:0031624">
    <property type="term" value="F:ubiquitin conjugating enzyme binding"/>
    <property type="evidence" value="ECO:0007669"/>
    <property type="project" value="TreeGrafter"/>
</dbReference>
<dbReference type="InterPro" id="IPR019193">
    <property type="entry name" value="UBQ-conj_enz_E2-bd_prot"/>
</dbReference>
<dbReference type="PANTHER" id="PTHR31531">
    <property type="entry name" value="E3 UBIQUITIN-PROTEIN LIGASE E3D FAMILY MEMBER"/>
    <property type="match status" value="1"/>
</dbReference>
<dbReference type="GO" id="GO:0061630">
    <property type="term" value="F:ubiquitin protein ligase activity"/>
    <property type="evidence" value="ECO:0007669"/>
    <property type="project" value="TreeGrafter"/>
</dbReference>
<dbReference type="PANTHER" id="PTHR31531:SF2">
    <property type="entry name" value="E3 UBIQUITIN-PROTEIN LIGASE E3D"/>
    <property type="match status" value="1"/>
</dbReference>
<accession>A0A0A8KZN0</accession>
<reference evidence="1 2" key="1">
    <citation type="submission" date="2014-03" db="EMBL/GenBank/DDBJ databases">
        <title>The genome of Kluyveromyces dobzhanskii.</title>
        <authorList>
            <person name="Nystedt B."/>
            <person name="Astrom S."/>
        </authorList>
    </citation>
    <scope>NUCLEOTIDE SEQUENCE [LARGE SCALE GENOMIC DNA]</scope>
    <source>
        <strain evidence="1 2">CBS 2104</strain>
    </source>
</reference>
<dbReference type="GO" id="GO:0005829">
    <property type="term" value="C:cytosol"/>
    <property type="evidence" value="ECO:0007669"/>
    <property type="project" value="TreeGrafter"/>
</dbReference>
<dbReference type="EMBL" id="CCBQ010000012">
    <property type="protein sequence ID" value="CDO92185.1"/>
    <property type="molecule type" value="Genomic_DNA"/>
</dbReference>
<dbReference type="GO" id="GO:0005634">
    <property type="term" value="C:nucleus"/>
    <property type="evidence" value="ECO:0007669"/>
    <property type="project" value="TreeGrafter"/>
</dbReference>
<keyword evidence="2" id="KW-1185">Reference proteome</keyword>
<proteinExistence type="predicted"/>
<gene>
    <name evidence="1" type="ORF">KLDO_g508</name>
</gene>
<organism evidence="1 2">
    <name type="scientific">Kluyveromyces dobzhanskii CBS 2104</name>
    <dbReference type="NCBI Taxonomy" id="1427455"/>
    <lineage>
        <taxon>Eukaryota</taxon>
        <taxon>Fungi</taxon>
        <taxon>Dikarya</taxon>
        <taxon>Ascomycota</taxon>
        <taxon>Saccharomycotina</taxon>
        <taxon>Saccharomycetes</taxon>
        <taxon>Saccharomycetales</taxon>
        <taxon>Saccharomycetaceae</taxon>
        <taxon>Kluyveromyces</taxon>
    </lineage>
</organism>
<evidence type="ECO:0000313" key="1">
    <source>
        <dbReference type="EMBL" id="CDO92185.1"/>
    </source>
</evidence>
<dbReference type="GO" id="GO:0043161">
    <property type="term" value="P:proteasome-mediated ubiquitin-dependent protein catabolic process"/>
    <property type="evidence" value="ECO:0007669"/>
    <property type="project" value="TreeGrafter"/>
</dbReference>
<dbReference type="GO" id="GO:0000209">
    <property type="term" value="P:protein polyubiquitination"/>
    <property type="evidence" value="ECO:0007669"/>
    <property type="project" value="TreeGrafter"/>
</dbReference>
<protein>
    <submittedName>
        <fullName evidence="1">WGS project CCBQ000000000 data, contig 00016</fullName>
    </submittedName>
</protein>
<dbReference type="GO" id="GO:0006513">
    <property type="term" value="P:protein monoubiquitination"/>
    <property type="evidence" value="ECO:0007669"/>
    <property type="project" value="TreeGrafter"/>
</dbReference>